<accession>A0A7Y0FWV9</accession>
<dbReference type="EMBL" id="JABBGK010000002">
    <property type="protein sequence ID" value="NML75271.1"/>
    <property type="molecule type" value="Genomic_DNA"/>
</dbReference>
<organism evidence="2 3">
    <name type="scientific">Rhizobium terricola</name>
    <dbReference type="NCBI Taxonomy" id="2728849"/>
    <lineage>
        <taxon>Bacteria</taxon>
        <taxon>Pseudomonadati</taxon>
        <taxon>Pseudomonadota</taxon>
        <taxon>Alphaproteobacteria</taxon>
        <taxon>Hyphomicrobiales</taxon>
        <taxon>Rhizobiaceae</taxon>
        <taxon>Rhizobium/Agrobacterium group</taxon>
        <taxon>Rhizobium</taxon>
    </lineage>
</organism>
<comment type="caution">
    <text evidence="2">The sequence shown here is derived from an EMBL/GenBank/DDBJ whole genome shotgun (WGS) entry which is preliminary data.</text>
</comment>
<evidence type="ECO:0000313" key="3">
    <source>
        <dbReference type="Proteomes" id="UP000541470"/>
    </source>
</evidence>
<name>A0A7Y0FWV9_9HYPH</name>
<dbReference type="Proteomes" id="UP000541470">
    <property type="component" value="Unassembled WGS sequence"/>
</dbReference>
<evidence type="ECO:0000256" key="1">
    <source>
        <dbReference type="SAM" id="MobiDB-lite"/>
    </source>
</evidence>
<feature type="region of interest" description="Disordered" evidence="1">
    <location>
        <begin position="110"/>
        <end position="137"/>
    </location>
</feature>
<sequence length="137" mass="14994">MTQYNISDVAIAIKEGEKVDDLSPIYWACRESAGIASMMALSLNDMIEGCVGEPQVSERLRDLEQAANLMRKRLDAVLDAIDHAEMRVRASIEAMEAPAADLARVAEAMQAAEGKAPSDRGQRTSRISGRIDTHIHQ</sequence>
<evidence type="ECO:0000313" key="2">
    <source>
        <dbReference type="EMBL" id="NML75271.1"/>
    </source>
</evidence>
<gene>
    <name evidence="2" type="ORF">HHL25_14160</name>
</gene>
<proteinExistence type="predicted"/>
<keyword evidence="3" id="KW-1185">Reference proteome</keyword>
<protein>
    <submittedName>
        <fullName evidence="2">Uncharacterized protein</fullName>
    </submittedName>
</protein>
<dbReference type="RefSeq" id="WP_169592097.1">
    <property type="nucleotide sequence ID" value="NZ_JABBGK010000002.1"/>
</dbReference>
<dbReference type="AlphaFoldDB" id="A0A7Y0FWV9"/>
<reference evidence="2 3" key="1">
    <citation type="submission" date="2020-04" db="EMBL/GenBank/DDBJ databases">
        <title>Rhizobium sp. S-51 isolated from soil.</title>
        <authorList>
            <person name="Dahal R.H."/>
        </authorList>
    </citation>
    <scope>NUCLEOTIDE SEQUENCE [LARGE SCALE GENOMIC DNA]</scope>
    <source>
        <strain evidence="2 3">S-51</strain>
    </source>
</reference>